<evidence type="ECO:0000313" key="3">
    <source>
        <dbReference type="EMBL" id="CAF4476278.1"/>
    </source>
</evidence>
<organism evidence="2 4">
    <name type="scientific">Didymodactylos carnosus</name>
    <dbReference type="NCBI Taxonomy" id="1234261"/>
    <lineage>
        <taxon>Eukaryota</taxon>
        <taxon>Metazoa</taxon>
        <taxon>Spiralia</taxon>
        <taxon>Gnathifera</taxon>
        <taxon>Rotifera</taxon>
        <taxon>Eurotatoria</taxon>
        <taxon>Bdelloidea</taxon>
        <taxon>Philodinida</taxon>
        <taxon>Philodinidae</taxon>
        <taxon>Didymodactylos</taxon>
    </lineage>
</organism>
<feature type="non-terminal residue" evidence="2">
    <location>
        <position position="124"/>
    </location>
</feature>
<evidence type="ECO:0000313" key="2">
    <source>
        <dbReference type="EMBL" id="CAF1640408.1"/>
    </source>
</evidence>
<dbReference type="Proteomes" id="UP000682733">
    <property type="component" value="Unassembled WGS sequence"/>
</dbReference>
<dbReference type="Proteomes" id="UP000677228">
    <property type="component" value="Unassembled WGS sequence"/>
</dbReference>
<evidence type="ECO:0000313" key="4">
    <source>
        <dbReference type="Proteomes" id="UP000677228"/>
    </source>
</evidence>
<evidence type="ECO:0000256" key="1">
    <source>
        <dbReference type="SAM" id="MobiDB-lite"/>
    </source>
</evidence>
<gene>
    <name evidence="2" type="ORF">OVA965_LOCUS44253</name>
    <name evidence="3" type="ORF">TMI583_LOCUS46937</name>
</gene>
<comment type="caution">
    <text evidence="2">The sequence shown here is derived from an EMBL/GenBank/DDBJ whole genome shotgun (WGS) entry which is preliminary data.</text>
</comment>
<proteinExistence type="predicted"/>
<feature type="region of interest" description="Disordered" evidence="1">
    <location>
        <begin position="83"/>
        <end position="124"/>
    </location>
</feature>
<dbReference type="EMBL" id="CAJNOK010062215">
    <property type="protein sequence ID" value="CAF1640408.1"/>
    <property type="molecule type" value="Genomic_DNA"/>
</dbReference>
<protein>
    <submittedName>
        <fullName evidence="2">Uncharacterized protein</fullName>
    </submittedName>
</protein>
<reference evidence="2" key="1">
    <citation type="submission" date="2021-02" db="EMBL/GenBank/DDBJ databases">
        <authorList>
            <person name="Nowell W R."/>
        </authorList>
    </citation>
    <scope>NUCLEOTIDE SEQUENCE</scope>
</reference>
<feature type="non-terminal residue" evidence="2">
    <location>
        <position position="1"/>
    </location>
</feature>
<dbReference type="EMBL" id="CAJOBA010089045">
    <property type="protein sequence ID" value="CAF4476278.1"/>
    <property type="molecule type" value="Genomic_DNA"/>
</dbReference>
<sequence length="124" mass="14733">MPSNISLIAGTIKGSIYVIKVPLTQTGIVYYLAHSARITRTHEITSLQEQEEALKRNQEFQMRQLEINYTANLQRLTEKFQDEQRHHEKQMEFQSVERTKANRENQRMIEDLTQKHEYEKQQLG</sequence>
<name>A0A8S2GAM8_9BILA</name>
<dbReference type="AlphaFoldDB" id="A0A8S2GAM8"/>
<accession>A0A8S2GAM8</accession>